<name>A0A401FN99_9LACO</name>
<dbReference type="EMBL" id="BEXA01000004">
    <property type="protein sequence ID" value="GAY73862.1"/>
    <property type="molecule type" value="Genomic_DNA"/>
</dbReference>
<dbReference type="Proteomes" id="UP000286974">
    <property type="component" value="Unassembled WGS sequence"/>
</dbReference>
<evidence type="ECO:0000313" key="1">
    <source>
        <dbReference type="EMBL" id="GAY73862.1"/>
    </source>
</evidence>
<protein>
    <submittedName>
        <fullName evidence="1">Uncharacterized protein</fullName>
    </submittedName>
</protein>
<comment type="caution">
    <text evidence="1">The sequence shown here is derived from an EMBL/GenBank/DDBJ whole genome shotgun (WGS) entry which is preliminary data.</text>
</comment>
<organism evidence="1 2">
    <name type="scientific">Lentilactobacillus kosonis</name>
    <dbReference type="NCBI Taxonomy" id="2810561"/>
    <lineage>
        <taxon>Bacteria</taxon>
        <taxon>Bacillati</taxon>
        <taxon>Bacillota</taxon>
        <taxon>Bacilli</taxon>
        <taxon>Lactobacillales</taxon>
        <taxon>Lactobacillaceae</taxon>
        <taxon>Lentilactobacillus</taxon>
    </lineage>
</organism>
<reference evidence="1 2" key="1">
    <citation type="submission" date="2017-11" db="EMBL/GenBank/DDBJ databases">
        <title>Draft Genome Sequence of Lactobacillus curieae NBRC 111893 isolated from Koso, a Japanese sugar-Vegetable Fermented Beverage.</title>
        <authorList>
            <person name="Chiou T.Y."/>
            <person name="Oshima K."/>
            <person name="Suda W."/>
            <person name="Hattori M."/>
            <person name="Takahashi T."/>
        </authorList>
    </citation>
    <scope>NUCLEOTIDE SEQUENCE [LARGE SCALE GENOMIC DNA]</scope>
    <source>
        <strain evidence="1 2">NBRC111893</strain>
    </source>
</reference>
<evidence type="ECO:0000313" key="2">
    <source>
        <dbReference type="Proteomes" id="UP000286974"/>
    </source>
</evidence>
<proteinExistence type="predicted"/>
<dbReference type="AlphaFoldDB" id="A0A401FN99"/>
<keyword evidence="2" id="KW-1185">Reference proteome</keyword>
<sequence length="38" mass="3928">MSLSIIHLAAMTISGTQSRLADPVDTSLGVISSEKSLP</sequence>
<accession>A0A401FN99</accession>
<gene>
    <name evidence="1" type="ORF">NBRC111893_2008</name>
</gene>